<dbReference type="PANTHER" id="PTHR15380">
    <property type="entry name" value="CEROID-LIPOFUSCINOSIS, NEURONAL 5"/>
    <property type="match status" value="1"/>
</dbReference>
<comment type="catalytic activity">
    <reaction evidence="14">
        <text>2 1-octadecanoyl-sn-glycero-3-phospho-(1'-sn-glycerol) = 1-octadecanoyl-sn-glycero-3-phospho-(3'-octadecanoyl-1'-sn-glycerol) + sn-glycero-3-phospho-(1'-sn-glycerol)</text>
        <dbReference type="Rhea" id="RHEA:77603"/>
        <dbReference type="ChEBI" id="CHEBI:64717"/>
        <dbReference type="ChEBI" id="CHEBI:72827"/>
        <dbReference type="ChEBI" id="CHEBI:232638"/>
    </reaction>
    <physiologicalReaction direction="left-to-right" evidence="14">
        <dbReference type="Rhea" id="RHEA:77604"/>
    </physiologicalReaction>
</comment>
<evidence type="ECO:0000256" key="1">
    <source>
        <dbReference type="ARBA" id="ARBA00007028"/>
    </source>
</evidence>
<evidence type="ECO:0000256" key="8">
    <source>
        <dbReference type="ARBA" id="ARBA00045492"/>
    </source>
</evidence>
<evidence type="ECO:0000313" key="15">
    <source>
        <dbReference type="EMBL" id="KAJ8319693.1"/>
    </source>
</evidence>
<evidence type="ECO:0000256" key="3">
    <source>
        <dbReference type="ARBA" id="ARBA00044494"/>
    </source>
</evidence>
<comment type="function">
    <text evidence="8">Catalyzes the synthesis of bis(monoacylglycero)phosphate (BMP) via transacylation of 2 molecules of lysophosphatidylglycerol (LPG). BMP also known as lysobisphosphatidic acid plays a key role in the formation of intraluminal vesicles and in maintaining intracellular cholesterol homeostasis. Can use only LPG as the exclusive lysophospholipid acyl donor for base exchange and displays BMP synthase activity towards various LPGs (LPG 14:0, LPG 16:0, LPG 18:0, LPG 18:1) with a higher preference for longer chain lengths. Plays a role in influencing the retrograde trafficking of lysosomal sorting receptors SORT1 and IGF2R from the endosomes to the trans-Golgi network by controlling the recruitment of retromer complex to the endosomal membrane. Regulates the localization and activation of RAB7A which is required to recruit the retromer complex to the endosomal membrane.</text>
</comment>
<keyword evidence="16" id="KW-1185">Reference proteome</keyword>
<name>A0ABQ9FVH4_TEGGR</name>
<evidence type="ECO:0000256" key="10">
    <source>
        <dbReference type="ARBA" id="ARBA00050455"/>
    </source>
</evidence>
<comment type="catalytic activity">
    <reaction evidence="9">
        <text>S-hexadecanoyl-L-cysteinyl-[protein] + H2O = L-cysteinyl-[protein] + hexadecanoate + H(+)</text>
        <dbReference type="Rhea" id="RHEA:19233"/>
        <dbReference type="Rhea" id="RHEA-COMP:10131"/>
        <dbReference type="Rhea" id="RHEA-COMP:11032"/>
        <dbReference type="ChEBI" id="CHEBI:7896"/>
        <dbReference type="ChEBI" id="CHEBI:15377"/>
        <dbReference type="ChEBI" id="CHEBI:15378"/>
        <dbReference type="ChEBI" id="CHEBI:29950"/>
        <dbReference type="ChEBI" id="CHEBI:74151"/>
        <dbReference type="EC" id="3.1.2.22"/>
    </reaction>
    <physiologicalReaction direction="left-to-right" evidence="9">
        <dbReference type="Rhea" id="RHEA:19234"/>
    </physiologicalReaction>
</comment>
<comment type="catalytic activity">
    <reaction evidence="10">
        <text>2 1-tetradecanoyl-sn-glycero-3-phospho-(1'-sn-glycerol) = 1-tetradecanoyl-sn-glycero-3-phospho-(3'-tetradecanoyl-1'-sn-glycerol) + sn-glycero-3-phospho-(1'-sn-glycerol)</text>
        <dbReference type="Rhea" id="RHEA:77611"/>
        <dbReference type="ChEBI" id="CHEBI:64717"/>
        <dbReference type="ChEBI" id="CHEBI:72826"/>
        <dbReference type="ChEBI" id="CHEBI:232640"/>
    </reaction>
    <physiologicalReaction direction="left-to-right" evidence="10">
        <dbReference type="Rhea" id="RHEA:77612"/>
    </physiologicalReaction>
</comment>
<gene>
    <name evidence="15" type="ORF">KUTeg_002754</name>
</gene>
<evidence type="ECO:0000256" key="13">
    <source>
        <dbReference type="ARBA" id="ARBA00051553"/>
    </source>
</evidence>
<accession>A0ABQ9FVH4</accession>
<dbReference type="PANTHER" id="PTHR15380:SF2">
    <property type="entry name" value="CEROID-LIPOFUSCINOSIS NEURONAL PROTEIN 5"/>
    <property type="match status" value="1"/>
</dbReference>
<evidence type="ECO:0000256" key="7">
    <source>
        <dbReference type="ARBA" id="ARBA00044557"/>
    </source>
</evidence>
<comment type="function">
    <text evidence="3">Exhibits palmitoyl protein thioesterase (S-depalmitoylation) activity in vitro and most likely plays a role in protein S-depalmitoylation.</text>
</comment>
<dbReference type="InterPro" id="IPR026138">
    <property type="entry name" value="CLN5"/>
</dbReference>
<evidence type="ECO:0000313" key="16">
    <source>
        <dbReference type="Proteomes" id="UP001217089"/>
    </source>
</evidence>
<dbReference type="EMBL" id="JARBDR010000155">
    <property type="protein sequence ID" value="KAJ8319693.1"/>
    <property type="molecule type" value="Genomic_DNA"/>
</dbReference>
<sequence>MVGYKAARKHICSCFALNETHNLDFLGFTETRNWLRTQALHIVNFAFVSADCSYFNGSWPAPIRITKYSPSPYEYLMFIFRVHGRLTSDADKNRRYESRPPADPYCKAGVIPFCPSGEAQNSMPLFHPDDQVEIYAMKKPVWQFKFGNTLGKFLFNCTFPHMRDKGKEITWCNQGAVCIYDGIEDRIWKENGTLVKVASTTGDTFNKFAQWVLWDNDTGLFYETWTVRGRDGQFYFYPFDCASWVLRAFEEMGTLGVQFNQSIKLNYTRITLYSNEPQCLGNATDIFDPRGKSHKWKKDILYFYSNFQPHLPLEETIEEIINTLVNVFVLDVFFLYYNSEYWLLPMIKPFVALSYELVPLPSTYIMKS</sequence>
<comment type="catalytic activity">
    <reaction evidence="13">
        <text>2 1-acyl-sn-glycero-3-phospho-(1'-sn-glycerol) = 1-acyl-sn-glycero-3-phospho-(3'-acyl-sn-1'-glycerol) + sn-glycero-3-phospho-(1'-sn-glycerol)</text>
        <dbReference type="Rhea" id="RHEA:77619"/>
        <dbReference type="ChEBI" id="CHEBI:64717"/>
        <dbReference type="ChEBI" id="CHEBI:64840"/>
        <dbReference type="ChEBI" id="CHEBI:232628"/>
    </reaction>
    <physiologicalReaction direction="left-to-right" evidence="13">
        <dbReference type="Rhea" id="RHEA:77620"/>
    </physiologicalReaction>
</comment>
<evidence type="ECO:0000256" key="9">
    <source>
        <dbReference type="ARBA" id="ARBA00047409"/>
    </source>
</evidence>
<comment type="caution">
    <text evidence="15">The sequence shown here is derived from an EMBL/GenBank/DDBJ whole genome shotgun (WGS) entry which is preliminary data.</text>
</comment>
<keyword evidence="2" id="KW-0325">Glycoprotein</keyword>
<organism evidence="15 16">
    <name type="scientific">Tegillarca granosa</name>
    <name type="common">Malaysian cockle</name>
    <name type="synonym">Anadara granosa</name>
    <dbReference type="NCBI Taxonomy" id="220873"/>
    <lineage>
        <taxon>Eukaryota</taxon>
        <taxon>Metazoa</taxon>
        <taxon>Spiralia</taxon>
        <taxon>Lophotrochozoa</taxon>
        <taxon>Mollusca</taxon>
        <taxon>Bivalvia</taxon>
        <taxon>Autobranchia</taxon>
        <taxon>Pteriomorphia</taxon>
        <taxon>Arcoida</taxon>
        <taxon>Arcoidea</taxon>
        <taxon>Arcidae</taxon>
        <taxon>Tegillarca</taxon>
    </lineage>
</organism>
<evidence type="ECO:0000256" key="11">
    <source>
        <dbReference type="ARBA" id="ARBA00051022"/>
    </source>
</evidence>
<evidence type="ECO:0000256" key="2">
    <source>
        <dbReference type="ARBA" id="ARBA00023180"/>
    </source>
</evidence>
<dbReference type="Pfam" id="PF15014">
    <property type="entry name" value="CLN5"/>
    <property type="match status" value="2"/>
</dbReference>
<proteinExistence type="inferred from homology"/>
<comment type="similarity">
    <text evidence="1">Belongs to the CLN5 family.</text>
</comment>
<evidence type="ECO:0000256" key="4">
    <source>
        <dbReference type="ARBA" id="ARBA00044532"/>
    </source>
</evidence>
<comment type="catalytic activity">
    <reaction evidence="11">
        <text>2 1-(9Z-octadecenoyl)-sn-glycero-3-phospho-(1'-sn-glycerol) = 1-(9Z-octadecenoyl)-sn-glycero-3-phospho-(3'-(9Z-octadecenoyl)-1'-sn-glycerol) + sn-glycero-3-phospho-(1'-sn-glycerol)</text>
        <dbReference type="Rhea" id="RHEA:77599"/>
        <dbReference type="ChEBI" id="CHEBI:64717"/>
        <dbReference type="ChEBI" id="CHEBI:72828"/>
        <dbReference type="ChEBI" id="CHEBI:232637"/>
    </reaction>
    <physiologicalReaction direction="left-to-right" evidence="11">
        <dbReference type="Rhea" id="RHEA:77600"/>
    </physiologicalReaction>
</comment>
<reference evidence="15 16" key="1">
    <citation type="submission" date="2022-12" db="EMBL/GenBank/DDBJ databases">
        <title>Chromosome-level genome of Tegillarca granosa.</title>
        <authorList>
            <person name="Kim J."/>
        </authorList>
    </citation>
    <scope>NUCLEOTIDE SEQUENCE [LARGE SCALE GENOMIC DNA]</scope>
    <source>
        <strain evidence="15">Teg-2019</strain>
        <tissue evidence="15">Adductor muscle</tissue>
    </source>
</reference>
<evidence type="ECO:0000256" key="14">
    <source>
        <dbReference type="ARBA" id="ARBA00051789"/>
    </source>
</evidence>
<evidence type="ECO:0000256" key="6">
    <source>
        <dbReference type="ARBA" id="ARBA00044556"/>
    </source>
</evidence>
<dbReference type="Proteomes" id="UP001217089">
    <property type="component" value="Unassembled WGS sequence"/>
</dbReference>
<evidence type="ECO:0000256" key="5">
    <source>
        <dbReference type="ARBA" id="ARBA00044547"/>
    </source>
</evidence>
<comment type="catalytic activity">
    <reaction evidence="12">
        <text>2 1-hexadecanoyl-sn-glycero-3-phospho-(1'-sn-glycerol) = 1-hexadecanoyl-sn-glycero-3-phospho-(3'-hexadecanoyl-1'-sn-glycerol) + sn-glycero-3-phospho-(1'-sn-glycerol)</text>
        <dbReference type="Rhea" id="RHEA:77607"/>
        <dbReference type="ChEBI" id="CHEBI:64717"/>
        <dbReference type="ChEBI" id="CHEBI:75158"/>
        <dbReference type="ChEBI" id="CHEBI:232639"/>
    </reaction>
    <physiologicalReaction direction="left-to-right" evidence="12">
        <dbReference type="Rhea" id="RHEA:77608"/>
    </physiologicalReaction>
</comment>
<evidence type="ECO:0000256" key="12">
    <source>
        <dbReference type="ARBA" id="ARBA00051183"/>
    </source>
</evidence>
<protein>
    <recommendedName>
        <fullName evidence="4">Bis(monoacylglycero)phosphate synthase CLN5</fullName>
    </recommendedName>
    <alternativeName>
        <fullName evidence="5">Ceroid-lipofuscinosis neuronal protein 5</fullName>
    </alternativeName>
    <alternativeName>
        <fullName evidence="7">Palmitoyl protein thioesterase CLN5</fullName>
    </alternativeName>
    <alternativeName>
        <fullName evidence="6">S-depalmitoylase CLN5</fullName>
    </alternativeName>
</protein>